<evidence type="ECO:0000313" key="2">
    <source>
        <dbReference type="EMBL" id="KAK8560302.1"/>
    </source>
</evidence>
<keyword evidence="3" id="KW-1185">Reference proteome</keyword>
<evidence type="ECO:0000256" key="1">
    <source>
        <dbReference type="SAM" id="MobiDB-lite"/>
    </source>
</evidence>
<feature type="region of interest" description="Disordered" evidence="1">
    <location>
        <begin position="39"/>
        <end position="59"/>
    </location>
</feature>
<name>A0ABR2EGC0_9ROSI</name>
<proteinExistence type="predicted"/>
<dbReference type="EMBL" id="JBBPBM010000014">
    <property type="protein sequence ID" value="KAK8560302.1"/>
    <property type="molecule type" value="Genomic_DNA"/>
</dbReference>
<comment type="caution">
    <text evidence="2">The sequence shown here is derived from an EMBL/GenBank/DDBJ whole genome shotgun (WGS) entry which is preliminary data.</text>
</comment>
<accession>A0ABR2EGC0</accession>
<protein>
    <submittedName>
        <fullName evidence="2">Uncharacterized protein</fullName>
    </submittedName>
</protein>
<gene>
    <name evidence="2" type="ORF">V6N12_013101</name>
</gene>
<sequence length="142" mass="16324">MLTRFERNKWGYSFSHRSSSPSSSIQGILQGSSHLTYGRSNSDFNDHENQLPHDKPELSSNEIAFTPTFEKLEAETSFKENMSPLKKFITGLKLVSVTHFCGAKPMNQMPEFRSKMIILSATMRIVSFQSRHSSRILREYML</sequence>
<dbReference type="Proteomes" id="UP001472677">
    <property type="component" value="Unassembled WGS sequence"/>
</dbReference>
<organism evidence="2 3">
    <name type="scientific">Hibiscus sabdariffa</name>
    <name type="common">roselle</name>
    <dbReference type="NCBI Taxonomy" id="183260"/>
    <lineage>
        <taxon>Eukaryota</taxon>
        <taxon>Viridiplantae</taxon>
        <taxon>Streptophyta</taxon>
        <taxon>Embryophyta</taxon>
        <taxon>Tracheophyta</taxon>
        <taxon>Spermatophyta</taxon>
        <taxon>Magnoliopsida</taxon>
        <taxon>eudicotyledons</taxon>
        <taxon>Gunneridae</taxon>
        <taxon>Pentapetalae</taxon>
        <taxon>rosids</taxon>
        <taxon>malvids</taxon>
        <taxon>Malvales</taxon>
        <taxon>Malvaceae</taxon>
        <taxon>Malvoideae</taxon>
        <taxon>Hibiscus</taxon>
    </lineage>
</organism>
<reference evidence="2 3" key="1">
    <citation type="journal article" date="2024" name="G3 (Bethesda)">
        <title>Genome assembly of Hibiscus sabdariffa L. provides insights into metabolisms of medicinal natural products.</title>
        <authorList>
            <person name="Kim T."/>
        </authorList>
    </citation>
    <scope>NUCLEOTIDE SEQUENCE [LARGE SCALE GENOMIC DNA]</scope>
    <source>
        <strain evidence="2">TK-2024</strain>
        <tissue evidence="2">Old leaves</tissue>
    </source>
</reference>
<evidence type="ECO:0000313" key="3">
    <source>
        <dbReference type="Proteomes" id="UP001472677"/>
    </source>
</evidence>
<feature type="compositionally biased region" description="Basic and acidic residues" evidence="1">
    <location>
        <begin position="44"/>
        <end position="57"/>
    </location>
</feature>